<proteinExistence type="predicted"/>
<keyword evidence="5" id="KW-1185">Reference proteome</keyword>
<dbReference type="Proteomes" id="UP000011715">
    <property type="component" value="Unassembled WGS sequence"/>
</dbReference>
<evidence type="ECO:0000256" key="1">
    <source>
        <dbReference type="SAM" id="Coils"/>
    </source>
</evidence>
<reference evidence="4" key="5">
    <citation type="submission" date="2015-06" db="UniProtKB">
        <authorList>
            <consortium name="EnsemblFungi"/>
        </authorList>
    </citation>
    <scope>IDENTIFICATION</scope>
    <source>
        <strain evidence="4">ATCC 64411</strain>
    </source>
</reference>
<feature type="compositionally biased region" description="Acidic residues" evidence="2">
    <location>
        <begin position="582"/>
        <end position="605"/>
    </location>
</feature>
<accession>A0A0C4EDV0</accession>
<keyword evidence="1" id="KW-0175">Coiled coil</keyword>
<dbReference type="PANTHER" id="PTHR40619:SF3">
    <property type="entry name" value="FUNGAL STAND N-TERMINAL GOODBYE DOMAIN-CONTAINING PROTEIN"/>
    <property type="match status" value="1"/>
</dbReference>
<dbReference type="STRING" id="644358.A0A0C4EDV0"/>
<feature type="region of interest" description="Disordered" evidence="2">
    <location>
        <begin position="568"/>
        <end position="605"/>
    </location>
</feature>
<dbReference type="OrthoDB" id="5224655at2759"/>
<reference evidence="3" key="3">
    <citation type="submission" date="2011-03" db="EMBL/GenBank/DDBJ databases">
        <title>Annotation of Magnaporthe poae ATCC 64411.</title>
        <authorList>
            <person name="Ma L.-J."/>
            <person name="Dead R."/>
            <person name="Young S.K."/>
            <person name="Zeng Q."/>
            <person name="Gargeya S."/>
            <person name="Fitzgerald M."/>
            <person name="Haas B."/>
            <person name="Abouelleil A."/>
            <person name="Alvarado L."/>
            <person name="Arachchi H.M."/>
            <person name="Berlin A."/>
            <person name="Brown A."/>
            <person name="Chapman S.B."/>
            <person name="Chen Z."/>
            <person name="Dunbar C."/>
            <person name="Freedman E."/>
            <person name="Gearin G."/>
            <person name="Gellesch M."/>
            <person name="Goldberg J."/>
            <person name="Griggs A."/>
            <person name="Gujja S."/>
            <person name="Heiman D."/>
            <person name="Howarth C."/>
            <person name="Larson L."/>
            <person name="Lui A."/>
            <person name="MacDonald P.J.P."/>
            <person name="Mehta T."/>
            <person name="Montmayeur A."/>
            <person name="Murphy C."/>
            <person name="Neiman D."/>
            <person name="Pearson M."/>
            <person name="Priest M."/>
            <person name="Roberts A."/>
            <person name="Saif S."/>
            <person name="Shea T."/>
            <person name="Shenoy N."/>
            <person name="Sisk P."/>
            <person name="Stolte C."/>
            <person name="Sykes S."/>
            <person name="Yandava C."/>
            <person name="Wortman J."/>
            <person name="Nusbaum C."/>
            <person name="Birren B."/>
        </authorList>
    </citation>
    <scope>NUCLEOTIDE SEQUENCE</scope>
    <source>
        <strain evidence="3">ATCC 64411</strain>
    </source>
</reference>
<dbReference type="VEuPathDB" id="FungiDB:MAPG_10911"/>
<reference evidence="5" key="2">
    <citation type="submission" date="2010-05" db="EMBL/GenBank/DDBJ databases">
        <title>The genome sequence of Magnaporthe poae strain ATCC 64411.</title>
        <authorList>
            <person name="Ma L.-J."/>
            <person name="Dead R."/>
            <person name="Young S."/>
            <person name="Zeng Q."/>
            <person name="Koehrsen M."/>
            <person name="Alvarado L."/>
            <person name="Berlin A."/>
            <person name="Chapman S.B."/>
            <person name="Chen Z."/>
            <person name="Freedman E."/>
            <person name="Gellesch M."/>
            <person name="Goldberg J."/>
            <person name="Griggs A."/>
            <person name="Gujja S."/>
            <person name="Heilman E.R."/>
            <person name="Heiman D."/>
            <person name="Hepburn T."/>
            <person name="Howarth C."/>
            <person name="Jen D."/>
            <person name="Larson L."/>
            <person name="Mehta T."/>
            <person name="Neiman D."/>
            <person name="Pearson M."/>
            <person name="Roberts A."/>
            <person name="Saif S."/>
            <person name="Shea T."/>
            <person name="Shenoy N."/>
            <person name="Sisk P."/>
            <person name="Stolte C."/>
            <person name="Sykes S."/>
            <person name="Walk T."/>
            <person name="White J."/>
            <person name="Yandava C."/>
            <person name="Haas B."/>
            <person name="Nusbaum C."/>
            <person name="Birren B."/>
        </authorList>
    </citation>
    <scope>NUCLEOTIDE SEQUENCE [LARGE SCALE GENOMIC DNA]</scope>
    <source>
        <strain evidence="5">ATCC 64411 / 73-15</strain>
    </source>
</reference>
<evidence type="ECO:0000256" key="2">
    <source>
        <dbReference type="SAM" id="MobiDB-lite"/>
    </source>
</evidence>
<evidence type="ECO:0000313" key="4">
    <source>
        <dbReference type="EnsemblFungi" id="MAPG_10911T0"/>
    </source>
</evidence>
<dbReference type="eggNOG" id="ENOG502SHRF">
    <property type="taxonomic scope" value="Eukaryota"/>
</dbReference>
<dbReference type="EMBL" id="ADBL01002686">
    <property type="status" value="NOT_ANNOTATED_CDS"/>
    <property type="molecule type" value="Genomic_DNA"/>
</dbReference>
<dbReference type="AlphaFoldDB" id="A0A0C4EDV0"/>
<evidence type="ECO:0000313" key="3">
    <source>
        <dbReference type="EMBL" id="KLU91963.1"/>
    </source>
</evidence>
<dbReference type="EMBL" id="GL876978">
    <property type="protein sequence ID" value="KLU91963.1"/>
    <property type="molecule type" value="Genomic_DNA"/>
</dbReference>
<reference evidence="3" key="1">
    <citation type="submission" date="2010-05" db="EMBL/GenBank/DDBJ databases">
        <title>The Genome Sequence of Magnaporthe poae strain ATCC 64411.</title>
        <authorList>
            <consortium name="The Broad Institute Genome Sequencing Platform"/>
            <consortium name="Broad Institute Genome Sequencing Center for Infectious Disease"/>
            <person name="Ma L.-J."/>
            <person name="Dead R."/>
            <person name="Young S."/>
            <person name="Zeng Q."/>
            <person name="Koehrsen M."/>
            <person name="Alvarado L."/>
            <person name="Berlin A."/>
            <person name="Chapman S.B."/>
            <person name="Chen Z."/>
            <person name="Freedman E."/>
            <person name="Gellesch M."/>
            <person name="Goldberg J."/>
            <person name="Griggs A."/>
            <person name="Gujja S."/>
            <person name="Heilman E.R."/>
            <person name="Heiman D."/>
            <person name="Hepburn T."/>
            <person name="Howarth C."/>
            <person name="Jen D."/>
            <person name="Larson L."/>
            <person name="Mehta T."/>
            <person name="Neiman D."/>
            <person name="Pearson M."/>
            <person name="Roberts A."/>
            <person name="Saif S."/>
            <person name="Shea T."/>
            <person name="Shenoy N."/>
            <person name="Sisk P."/>
            <person name="Stolte C."/>
            <person name="Sykes S."/>
            <person name="Walk T."/>
            <person name="White J."/>
            <person name="Yandava C."/>
            <person name="Haas B."/>
            <person name="Nusbaum C."/>
            <person name="Birren B."/>
        </authorList>
    </citation>
    <scope>NUCLEOTIDE SEQUENCE</scope>
    <source>
        <strain evidence="3">ATCC 64411</strain>
    </source>
</reference>
<name>A0A0C4EDV0_MAGP6</name>
<evidence type="ECO:0000313" key="5">
    <source>
        <dbReference type="Proteomes" id="UP000011715"/>
    </source>
</evidence>
<gene>
    <name evidence="3" type="ORF">MAPG_10911</name>
</gene>
<protein>
    <submittedName>
        <fullName evidence="3 4">Uncharacterized protein</fullName>
    </submittedName>
</protein>
<organism evidence="4 5">
    <name type="scientific">Magnaporthiopsis poae (strain ATCC 64411 / 73-15)</name>
    <name type="common">Kentucky bluegrass fungus</name>
    <name type="synonym">Magnaporthe poae</name>
    <dbReference type="NCBI Taxonomy" id="644358"/>
    <lineage>
        <taxon>Eukaryota</taxon>
        <taxon>Fungi</taxon>
        <taxon>Dikarya</taxon>
        <taxon>Ascomycota</taxon>
        <taxon>Pezizomycotina</taxon>
        <taxon>Sordariomycetes</taxon>
        <taxon>Sordariomycetidae</taxon>
        <taxon>Magnaporthales</taxon>
        <taxon>Magnaporthaceae</taxon>
        <taxon>Magnaporthiopsis</taxon>
    </lineage>
</organism>
<dbReference type="PANTHER" id="PTHR40619">
    <property type="entry name" value="FUNGAL STAND N-TERMINAL GOODBYE DOMAIN-CONTAINING PROTEIN"/>
    <property type="match status" value="1"/>
</dbReference>
<dbReference type="EnsemblFungi" id="MAPG_10911T0">
    <property type="protein sequence ID" value="MAPG_10911T0"/>
    <property type="gene ID" value="MAPG_10911"/>
</dbReference>
<reference evidence="4" key="4">
    <citation type="journal article" date="2015" name="G3 (Bethesda)">
        <title>Genome sequences of three phytopathogenic species of the Magnaporthaceae family of fungi.</title>
        <authorList>
            <person name="Okagaki L.H."/>
            <person name="Nunes C.C."/>
            <person name="Sailsbery J."/>
            <person name="Clay B."/>
            <person name="Brown D."/>
            <person name="John T."/>
            <person name="Oh Y."/>
            <person name="Young N."/>
            <person name="Fitzgerald M."/>
            <person name="Haas B.J."/>
            <person name="Zeng Q."/>
            <person name="Young S."/>
            <person name="Adiconis X."/>
            <person name="Fan L."/>
            <person name="Levin J.Z."/>
            <person name="Mitchell T.K."/>
            <person name="Okubara P.A."/>
            <person name="Farman M.L."/>
            <person name="Kohn L.M."/>
            <person name="Birren B."/>
            <person name="Ma L.-J."/>
            <person name="Dean R.A."/>
        </authorList>
    </citation>
    <scope>NUCLEOTIDE SEQUENCE</scope>
    <source>
        <strain evidence="4">ATCC 64411 / 73-15</strain>
    </source>
</reference>
<sequence length="605" mass="66373">MEYVSPVLAAVEVVLDAFQIASDVRAQAKDAFKPGDLERKFGDIEIFLATFPDDTKVKTAAVELVAVTLRAIENTIGFFLKNDLKKATSTLFKGKNYQHELIESISDIEKKSSELVHHAQTSHISATKQTLNRILEASKLILEMDQTTSKKLGDMGEKLDSVAELGKKSGAEILNIVRMLLDDGEANRLHRAEVSQKLEKLEMLLDSKTQENERLLQEIHAITPRYLTPAPETHLLTFPNRPMQQLPFLLHHPGELAQVMQLHQSPMWQQQQQWSPSMFWTPFVPQQLEAYAPMSEAAAGFHGVSPWAATPYPSIASIRKLVNMTDIDISDLEAADEDRGLIPGRERAMAKAVVGTTQFRRWAVAPESRELLIHGDESPGRRGGGEFSALSLLCADVVRALRNKKSGRYVSLVFFCGRHVEDDDGPRGGRAMARSFIHQLLRQRPFGDDVSLDGLGLAGEAGSSSSSSVSLGILCGIFGRLVRLLPADVIVVSVIDGVSHYEKDRLEAGMLAVLETLLGLARDDNVAAAVKVLATSPGRTDTVQKTFRAGDDASFLSMARIRPGNQARAFGLDRSTSGSDMAESDLDRDSEESEDVEEGSSESDS</sequence>
<feature type="coiled-coil region" evidence="1">
    <location>
        <begin position="191"/>
        <end position="218"/>
    </location>
</feature>